<evidence type="ECO:0000313" key="11">
    <source>
        <dbReference type="EMBL" id="KAG6504666.1"/>
    </source>
</evidence>
<evidence type="ECO:0000256" key="4">
    <source>
        <dbReference type="ARBA" id="ARBA00022531"/>
    </source>
</evidence>
<feature type="transmembrane region" description="Helical" evidence="10">
    <location>
        <begin position="61"/>
        <end position="86"/>
    </location>
</feature>
<gene>
    <name evidence="11" type="ORF">ZIOFF_037002</name>
</gene>
<evidence type="ECO:0000256" key="8">
    <source>
        <dbReference type="ARBA" id="ARBA00023136"/>
    </source>
</evidence>
<dbReference type="GO" id="GO:0009523">
    <property type="term" value="C:photosystem II"/>
    <property type="evidence" value="ECO:0007669"/>
    <property type="project" value="UniProtKB-KW"/>
</dbReference>
<keyword evidence="12" id="KW-1185">Reference proteome</keyword>
<dbReference type="SUPFAM" id="SSF161025">
    <property type="entry name" value="Photosystem II 10 kDa phosphoprotein PsbH"/>
    <property type="match status" value="1"/>
</dbReference>
<evidence type="ECO:0000256" key="3">
    <source>
        <dbReference type="ARBA" id="ARBA00022494"/>
    </source>
</evidence>
<dbReference type="GO" id="GO:0042301">
    <property type="term" value="F:phosphate ion binding"/>
    <property type="evidence" value="ECO:0007669"/>
    <property type="project" value="InterPro"/>
</dbReference>
<dbReference type="InterPro" id="IPR001056">
    <property type="entry name" value="PSII_PsbH"/>
</dbReference>
<reference evidence="11 12" key="1">
    <citation type="submission" date="2020-08" db="EMBL/GenBank/DDBJ databases">
        <title>Plant Genome Project.</title>
        <authorList>
            <person name="Zhang R.-G."/>
        </authorList>
    </citation>
    <scope>NUCLEOTIDE SEQUENCE [LARGE SCALE GENOMIC DNA]</scope>
    <source>
        <tissue evidence="11">Rhizome</tissue>
    </source>
</reference>
<dbReference type="InterPro" id="IPR036863">
    <property type="entry name" value="PSII_PsbH_sf"/>
</dbReference>
<comment type="subcellular location">
    <subcellularLocation>
        <location evidence="1">Membrane</location>
        <topology evidence="1">Multi-pass membrane protein</topology>
    </subcellularLocation>
    <subcellularLocation>
        <location evidence="2">Plastid</location>
        <location evidence="2">Chloroplast thylakoid membrane</location>
        <topology evidence="2">Single-pass membrane protein</topology>
    </subcellularLocation>
</comment>
<evidence type="ECO:0000256" key="5">
    <source>
        <dbReference type="ARBA" id="ARBA00022692"/>
    </source>
</evidence>
<keyword evidence="5 10" id="KW-0812">Transmembrane</keyword>
<keyword evidence="6 10" id="KW-1133">Transmembrane helix</keyword>
<dbReference type="PANTHER" id="PTHR34469">
    <property type="entry name" value="PHOTOSYSTEM II REACTION CENTER PROTEIN H"/>
    <property type="match status" value="1"/>
</dbReference>
<dbReference type="Pfam" id="PF00737">
    <property type="entry name" value="PsbH"/>
    <property type="match status" value="1"/>
</dbReference>
<evidence type="ECO:0000256" key="6">
    <source>
        <dbReference type="ARBA" id="ARBA00022989"/>
    </source>
</evidence>
<evidence type="ECO:0000256" key="9">
    <source>
        <dbReference type="ARBA" id="ARBA00023276"/>
    </source>
</evidence>
<dbReference type="InterPro" id="IPR036001">
    <property type="entry name" value="PS_II_antenna-like_sf"/>
</dbReference>
<dbReference type="GO" id="GO:0016168">
    <property type="term" value="F:chlorophyll binding"/>
    <property type="evidence" value="ECO:0007669"/>
    <property type="project" value="UniProtKB-KW"/>
</dbReference>
<keyword evidence="3" id="KW-0148">Chlorophyll</keyword>
<dbReference type="AlphaFoldDB" id="A0A8J5GCN9"/>
<evidence type="ECO:0008006" key="13">
    <source>
        <dbReference type="Google" id="ProtNLM"/>
    </source>
</evidence>
<evidence type="ECO:0000256" key="1">
    <source>
        <dbReference type="ARBA" id="ARBA00004141"/>
    </source>
</evidence>
<dbReference type="GO" id="GO:0009535">
    <property type="term" value="C:chloroplast thylakoid membrane"/>
    <property type="evidence" value="ECO:0007669"/>
    <property type="project" value="UniProtKB-SubCell"/>
</dbReference>
<feature type="transmembrane region" description="Helical" evidence="10">
    <location>
        <begin position="12"/>
        <end position="32"/>
    </location>
</feature>
<dbReference type="SUPFAM" id="SSF161077">
    <property type="entry name" value="Photosystem II antenna protein-like"/>
    <property type="match status" value="1"/>
</dbReference>
<comment type="caution">
    <text evidence="11">The sequence shown here is derived from an EMBL/GenBank/DDBJ whole genome shotgun (WGS) entry which is preliminary data.</text>
</comment>
<accession>A0A8J5GCN9</accession>
<keyword evidence="7" id="KW-0157">Chromophore</keyword>
<keyword evidence="9" id="KW-0604">Photosystem II</keyword>
<dbReference type="InterPro" id="IPR000932">
    <property type="entry name" value="PS_antenna-like"/>
</dbReference>
<dbReference type="NCBIfam" id="NF002728">
    <property type="entry name" value="PRK02624.1"/>
    <property type="match status" value="1"/>
</dbReference>
<keyword evidence="4" id="KW-0602">Photosynthesis</keyword>
<dbReference type="PANTHER" id="PTHR34469:SF4">
    <property type="entry name" value="PHOTOSYSTEM II REACTION CENTER PROTEIN H"/>
    <property type="match status" value="1"/>
</dbReference>
<keyword evidence="8 10" id="KW-0472">Membrane</keyword>
<evidence type="ECO:0000256" key="10">
    <source>
        <dbReference type="SAM" id="Phobius"/>
    </source>
</evidence>
<name>A0A8J5GCN9_ZINOF</name>
<dbReference type="Gene3D" id="3.10.680.10">
    <property type="entry name" value="Photosystem II CP47 reaction center protein"/>
    <property type="match status" value="1"/>
</dbReference>
<feature type="transmembrane region" description="Helical" evidence="10">
    <location>
        <begin position="188"/>
        <end position="212"/>
    </location>
</feature>
<evidence type="ECO:0000313" key="12">
    <source>
        <dbReference type="Proteomes" id="UP000734854"/>
    </source>
</evidence>
<dbReference type="GO" id="GO:0050821">
    <property type="term" value="P:protein stabilization"/>
    <property type="evidence" value="ECO:0007669"/>
    <property type="project" value="InterPro"/>
</dbReference>
<dbReference type="HAMAP" id="MF_00752">
    <property type="entry name" value="PSII_PsbH"/>
    <property type="match status" value="1"/>
</dbReference>
<dbReference type="GO" id="GO:0009767">
    <property type="term" value="P:photosynthetic electron transport chain"/>
    <property type="evidence" value="ECO:0007669"/>
    <property type="project" value="InterPro"/>
</dbReference>
<sequence length="227" mass="24872">MGGGWSISRGIIMNPGLACFGFGTFHVIRLYGPRIWVFDPYELIEKVQPVSPAWGAKGFDAFVLGGIASHHIVASTLGILAGLFYLSVHPHQRLYKGLSFVVVGTMWRVESKYNVEQIGVTIEFYGGELNGVSYSDPFTVKKYGRCAQLDTFGFVATQAIEDSSISEPRRTTVGNLLKPLNSEHGKIALGWGTTLLIGVAMTLFVVFLSIILEIYNSSILLDEITMS</sequence>
<proteinExistence type="inferred from homology"/>
<evidence type="ECO:0000256" key="7">
    <source>
        <dbReference type="ARBA" id="ARBA00022991"/>
    </source>
</evidence>
<protein>
    <recommendedName>
        <fullName evidence="13">Photosystem II CP47 chlorophyll apoprotein</fullName>
    </recommendedName>
</protein>
<dbReference type="Pfam" id="PF00421">
    <property type="entry name" value="PSII"/>
    <property type="match status" value="2"/>
</dbReference>
<evidence type="ECO:0000256" key="2">
    <source>
        <dbReference type="ARBA" id="ARBA00004581"/>
    </source>
</evidence>
<dbReference type="EMBL" id="JACMSC010000010">
    <property type="protein sequence ID" value="KAG6504666.1"/>
    <property type="molecule type" value="Genomic_DNA"/>
</dbReference>
<dbReference type="Proteomes" id="UP000734854">
    <property type="component" value="Unassembled WGS sequence"/>
</dbReference>
<organism evidence="11 12">
    <name type="scientific">Zingiber officinale</name>
    <name type="common">Ginger</name>
    <name type="synonym">Amomum zingiber</name>
    <dbReference type="NCBI Taxonomy" id="94328"/>
    <lineage>
        <taxon>Eukaryota</taxon>
        <taxon>Viridiplantae</taxon>
        <taxon>Streptophyta</taxon>
        <taxon>Embryophyta</taxon>
        <taxon>Tracheophyta</taxon>
        <taxon>Spermatophyta</taxon>
        <taxon>Magnoliopsida</taxon>
        <taxon>Liliopsida</taxon>
        <taxon>Zingiberales</taxon>
        <taxon>Zingiberaceae</taxon>
        <taxon>Zingiber</taxon>
    </lineage>
</organism>
<dbReference type="Gene3D" id="1.20.5.880">
    <property type="entry name" value="Photosystem II reaction center protein H"/>
    <property type="match status" value="1"/>
</dbReference>